<evidence type="ECO:0000313" key="2">
    <source>
        <dbReference type="EMBL" id="KAL1874850.1"/>
    </source>
</evidence>
<evidence type="ECO:0000313" key="3">
    <source>
        <dbReference type="Proteomes" id="UP001583177"/>
    </source>
</evidence>
<dbReference type="Proteomes" id="UP001583177">
    <property type="component" value="Unassembled WGS sequence"/>
</dbReference>
<keyword evidence="3" id="KW-1185">Reference proteome</keyword>
<sequence length="143" mass="16468">MQDFIRAPDQALGRFTYAKNIRSHLESALPRQHYRCTTDTTKVRGNCQTLVVTKIGKDTEFIEDMKKFHDKVRLYEQRLLSFRQPFVRRLLGDEIYRSHILTETTPPAVSTAPASNKRAASESPDQPASTRQRTDDVIDLTDE</sequence>
<dbReference type="EMBL" id="JAWRVE010000021">
    <property type="protein sequence ID" value="KAL1874850.1"/>
    <property type="molecule type" value="Genomic_DNA"/>
</dbReference>
<feature type="compositionally biased region" description="Polar residues" evidence="1">
    <location>
        <begin position="102"/>
        <end position="114"/>
    </location>
</feature>
<protein>
    <submittedName>
        <fullName evidence="2">Uncharacterized protein</fullName>
    </submittedName>
</protein>
<feature type="region of interest" description="Disordered" evidence="1">
    <location>
        <begin position="102"/>
        <end position="143"/>
    </location>
</feature>
<comment type="caution">
    <text evidence="2">The sequence shown here is derived from an EMBL/GenBank/DDBJ whole genome shotgun (WGS) entry which is preliminary data.</text>
</comment>
<organism evidence="2 3">
    <name type="scientific">Diaporthe australafricana</name>
    <dbReference type="NCBI Taxonomy" id="127596"/>
    <lineage>
        <taxon>Eukaryota</taxon>
        <taxon>Fungi</taxon>
        <taxon>Dikarya</taxon>
        <taxon>Ascomycota</taxon>
        <taxon>Pezizomycotina</taxon>
        <taxon>Sordariomycetes</taxon>
        <taxon>Sordariomycetidae</taxon>
        <taxon>Diaporthales</taxon>
        <taxon>Diaporthaceae</taxon>
        <taxon>Diaporthe</taxon>
    </lineage>
</organism>
<proteinExistence type="predicted"/>
<gene>
    <name evidence="2" type="ORF">Daus18300_003391</name>
</gene>
<evidence type="ECO:0000256" key="1">
    <source>
        <dbReference type="SAM" id="MobiDB-lite"/>
    </source>
</evidence>
<reference evidence="2 3" key="1">
    <citation type="journal article" date="2024" name="IMA Fungus">
        <title>IMA Genome - F19 : A genome assembly and annotation guide to empower mycologists, including annotated draft genome sequences of Ceratocystis pirilliformis, Diaporthe australafricana, Fusarium ophioides, Paecilomyces lecythidis, and Sporothrix stenoceras.</title>
        <authorList>
            <person name="Aylward J."/>
            <person name="Wilson A.M."/>
            <person name="Visagie C.M."/>
            <person name="Spraker J."/>
            <person name="Barnes I."/>
            <person name="Buitendag C."/>
            <person name="Ceriani C."/>
            <person name="Del Mar Angel L."/>
            <person name="du Plessis D."/>
            <person name="Fuchs T."/>
            <person name="Gasser K."/>
            <person name="Kramer D."/>
            <person name="Li W."/>
            <person name="Munsamy K."/>
            <person name="Piso A."/>
            <person name="Price J.L."/>
            <person name="Sonnekus B."/>
            <person name="Thomas C."/>
            <person name="van der Nest A."/>
            <person name="van Dijk A."/>
            <person name="van Heerden A."/>
            <person name="van Vuuren N."/>
            <person name="Yilmaz N."/>
            <person name="Duong T.A."/>
            <person name="van der Merwe N.A."/>
            <person name="Wingfield M.J."/>
            <person name="Wingfield B.D."/>
        </authorList>
    </citation>
    <scope>NUCLEOTIDE SEQUENCE [LARGE SCALE GENOMIC DNA]</scope>
    <source>
        <strain evidence="2 3">CMW 18300</strain>
    </source>
</reference>
<accession>A0ABR3XGE3</accession>
<name>A0ABR3XGE3_9PEZI</name>